<feature type="compositionally biased region" description="Polar residues" evidence="1">
    <location>
        <begin position="214"/>
        <end position="242"/>
    </location>
</feature>
<dbReference type="GeneID" id="39589159"/>
<accession>A0A427Y5J7</accession>
<evidence type="ECO:0000313" key="3">
    <source>
        <dbReference type="EMBL" id="RSH86367.1"/>
    </source>
</evidence>
<evidence type="ECO:0000256" key="2">
    <source>
        <dbReference type="SAM" id="Phobius"/>
    </source>
</evidence>
<organism evidence="3 4">
    <name type="scientific">Apiotrichum porosum</name>
    <dbReference type="NCBI Taxonomy" id="105984"/>
    <lineage>
        <taxon>Eukaryota</taxon>
        <taxon>Fungi</taxon>
        <taxon>Dikarya</taxon>
        <taxon>Basidiomycota</taxon>
        <taxon>Agaricomycotina</taxon>
        <taxon>Tremellomycetes</taxon>
        <taxon>Trichosporonales</taxon>
        <taxon>Trichosporonaceae</taxon>
        <taxon>Apiotrichum</taxon>
    </lineage>
</organism>
<feature type="compositionally biased region" description="Polar residues" evidence="1">
    <location>
        <begin position="284"/>
        <end position="296"/>
    </location>
</feature>
<keyword evidence="2" id="KW-0812">Transmembrane</keyword>
<dbReference type="EMBL" id="RSCE01000002">
    <property type="protein sequence ID" value="RSH86367.1"/>
    <property type="molecule type" value="Genomic_DNA"/>
</dbReference>
<name>A0A427Y5J7_9TREE</name>
<feature type="region of interest" description="Disordered" evidence="1">
    <location>
        <begin position="147"/>
        <end position="193"/>
    </location>
</feature>
<evidence type="ECO:0000256" key="1">
    <source>
        <dbReference type="SAM" id="MobiDB-lite"/>
    </source>
</evidence>
<keyword evidence="2" id="KW-1133">Transmembrane helix</keyword>
<feature type="region of interest" description="Disordered" evidence="1">
    <location>
        <begin position="214"/>
        <end position="385"/>
    </location>
</feature>
<sequence length="385" mass="40314">MSQTPLPTVSKPGATPYTTTVTITRTNSAGQLYTTTTSIVVFLSPTSKDNTAVIAGAVVGGVGGALVIAVLVWLCWRRRKRSVVFPDDIFQPGESRFSNSAGGGILDEEPEPVTMMGEPSMISPFPNNAATYSTSYDASAASASHARSYSQTSSSRLSGQYQDSQDHLNPMDNRALSPTRALSPAEAKRREAYGPYERAAAGITGTTPLMDNYYQSPPASVAGTSTSEPSTFSGASEYSDGSRTGLRAAANPFGTPGRSSEKDRDYFSTSNSRTRPQSDPFLSPDQSSQHLPSGSGSAPDDASFADSRLSDVSEETAGGSRGAGRLGPAFAGATSPRSFGATMETEEGDDEGQPDSGHAQDIMVHRDMGALELPPTYDSIPGSGR</sequence>
<dbReference type="RefSeq" id="XP_028479152.1">
    <property type="nucleotide sequence ID" value="XM_028620180.1"/>
</dbReference>
<reference evidence="3 4" key="1">
    <citation type="submission" date="2018-11" db="EMBL/GenBank/DDBJ databases">
        <title>Genome sequence of Apiotrichum porosum DSM 27194.</title>
        <authorList>
            <person name="Aliyu H."/>
            <person name="Gorte O."/>
            <person name="Ochsenreither K."/>
        </authorList>
    </citation>
    <scope>NUCLEOTIDE SEQUENCE [LARGE SCALE GENOMIC DNA]</scope>
    <source>
        <strain evidence="3 4">DSM 27194</strain>
    </source>
</reference>
<dbReference type="Proteomes" id="UP000279236">
    <property type="component" value="Unassembled WGS sequence"/>
</dbReference>
<feature type="compositionally biased region" description="Polar residues" evidence="1">
    <location>
        <begin position="267"/>
        <end position="277"/>
    </location>
</feature>
<gene>
    <name evidence="3" type="ORF">EHS24_004616</name>
</gene>
<comment type="caution">
    <text evidence="3">The sequence shown here is derived from an EMBL/GenBank/DDBJ whole genome shotgun (WGS) entry which is preliminary data.</text>
</comment>
<keyword evidence="2" id="KW-0472">Membrane</keyword>
<protein>
    <recommendedName>
        <fullName evidence="5">Mid2 domain-containing protein</fullName>
    </recommendedName>
</protein>
<evidence type="ECO:0008006" key="5">
    <source>
        <dbReference type="Google" id="ProtNLM"/>
    </source>
</evidence>
<evidence type="ECO:0000313" key="4">
    <source>
        <dbReference type="Proteomes" id="UP000279236"/>
    </source>
</evidence>
<feature type="compositionally biased region" description="Low complexity" evidence="1">
    <location>
        <begin position="147"/>
        <end position="158"/>
    </location>
</feature>
<keyword evidence="4" id="KW-1185">Reference proteome</keyword>
<dbReference type="AlphaFoldDB" id="A0A427Y5J7"/>
<feature type="transmembrane region" description="Helical" evidence="2">
    <location>
        <begin position="52"/>
        <end position="76"/>
    </location>
</feature>
<feature type="compositionally biased region" description="Acidic residues" evidence="1">
    <location>
        <begin position="344"/>
        <end position="353"/>
    </location>
</feature>
<proteinExistence type="predicted"/>